<dbReference type="PANTHER" id="PTHR45418:SF1">
    <property type="entry name" value="CANCER_TESTIS ANTIGEN 55"/>
    <property type="match status" value="1"/>
</dbReference>
<comment type="subcellular location">
    <subcellularLocation>
        <location evidence="1">Cytoplasm</location>
    </subcellularLocation>
</comment>
<feature type="domain" description="DNA2/NAM7 helicase-like C-terminal" evidence="5">
    <location>
        <begin position="913"/>
        <end position="1114"/>
    </location>
</feature>
<sequence length="1197" mass="127846">MDDESFWMASSRHVETHQGRAWLRAPKWECALSPGELDLGHVLCEEASDDDGGGGDDDWAPAPYGDLDPKKPAKKPPPAPRLKRATSTFRVAARGALAGDVTALRARVVPPEAGVYASAEIRGGGGAPFLVATRAHAADGPPLELSVEVASDDERHLGSRRFWVLVDCRCSRSESDTFTNRRVVEEASFGVWCRCTFVSRDTFALVASVESLSSEARPWVPEYVKRTFDVQMPAIGNVYEDVQFVRPLFLEDSRAACGGGIDHYCLWALSEGAESIKTACKIVALPAENVFLDRAPTSFLKVAAAGGDVGALVASYHAHAPGDVFLVDRKVSKQPLELLRHRGIAVRLCDGATGQPASRRGHLDGVKRKPPVLYPAGKGVAWEFLPEATLRPLARRGDGPGHWAQKDPQDRFLYAAPLAPPAKLRAAARSGEHLEEALEDAEAAAARCDGGRALGDGPHAALRDHVARLRSLVWLEEAATAVDLETTDMYDVELRDVAALPRGKRLSYQAQNAPTLAAARCTLKVMGLSEASAGNRPPIVVGDAARLRPSRETLHGPLFFGSIPVELVCVVAHVALDSITIVVPRSPFADILASNEALAKATRWHVRFRPSAAGSRFVHYALSEVARDPEPFERLLLGERAPDDGGVGDAVAELDAALDEAARRRGAVFDELRAMDFEPSTCDAALDEHATFDACLAWILGGGEYEGSRPKRPPLNAPQRLAAEAIAGRGTWRRGGPPLVVFGPPGTGKTATVVEGIRRLVASDPGARVLACAPSDEAADLLARRLAAAVVGDRSNVLLRLNWWQRKSSSLPLDILRYSCVDGNGDVDAPAAEEVAKYAIVVATCGAAGLLLCGGLRGTFTHILIDEAAQALEAEALVPLATCGPATRVVLAGDPNQLGAAVRSPFAASKGLGTSLLERLIQRAAKDPAAAQVVRLSDNYRAHGSLLALPSKLFYDGSLRAKADEAVTASLLGWEKTALLCWGVNGSAAHELDSPSYFNALECAKVAQLVESLLASDRVACDVGDIGVLCAFRKQSLKLRLLLRQRGLGAVSVGQIYDFQGSEKKCVIVTTVLSELPRFAEGELSDHAPVGLLDARRFNVAVTRARALCVVVGHPGLLGAAAYWKDLLEHCIDSGSYRGVRPEDLLDGADACGDDDARHVVDLIAEKSLLGQGDVDRLYPRDAAALYVAEASWRIVL</sequence>
<comment type="caution">
    <text evidence="6">The sequence shown here is derived from an EMBL/GenBank/DDBJ whole genome shotgun (WGS) entry which is preliminary data.</text>
</comment>
<evidence type="ECO:0000256" key="1">
    <source>
        <dbReference type="ARBA" id="ARBA00004496"/>
    </source>
</evidence>
<dbReference type="Proteomes" id="UP001363151">
    <property type="component" value="Unassembled WGS sequence"/>
</dbReference>
<keyword evidence="6" id="KW-0347">Helicase</keyword>
<dbReference type="GO" id="GO:0004386">
    <property type="term" value="F:helicase activity"/>
    <property type="evidence" value="ECO:0007669"/>
    <property type="project" value="UniProtKB-KW"/>
</dbReference>
<evidence type="ECO:0000256" key="3">
    <source>
        <dbReference type="SAM" id="MobiDB-lite"/>
    </source>
</evidence>
<dbReference type="SUPFAM" id="SSF52540">
    <property type="entry name" value="P-loop containing nucleoside triphosphate hydrolases"/>
    <property type="match status" value="1"/>
</dbReference>
<feature type="region of interest" description="Disordered" evidence="3">
    <location>
        <begin position="45"/>
        <end position="84"/>
    </location>
</feature>
<gene>
    <name evidence="6" type="ORF">SO694_00112014</name>
</gene>
<dbReference type="Pfam" id="PF13087">
    <property type="entry name" value="AAA_12"/>
    <property type="match status" value="1"/>
</dbReference>
<keyword evidence="6" id="KW-0378">Hydrolase</keyword>
<dbReference type="EMBL" id="JBBJCI010000213">
    <property type="protein sequence ID" value="KAK7240423.1"/>
    <property type="molecule type" value="Genomic_DNA"/>
</dbReference>
<organism evidence="6 7">
    <name type="scientific">Aureococcus anophagefferens</name>
    <name type="common">Harmful bloom alga</name>
    <dbReference type="NCBI Taxonomy" id="44056"/>
    <lineage>
        <taxon>Eukaryota</taxon>
        <taxon>Sar</taxon>
        <taxon>Stramenopiles</taxon>
        <taxon>Ochrophyta</taxon>
        <taxon>Pelagophyceae</taxon>
        <taxon>Pelagomonadales</taxon>
        <taxon>Pelagomonadaceae</taxon>
        <taxon>Aureococcus</taxon>
    </lineage>
</organism>
<keyword evidence="7" id="KW-1185">Reference proteome</keyword>
<dbReference type="InterPro" id="IPR041677">
    <property type="entry name" value="DNA2/NAM7_AAA_11"/>
</dbReference>
<name>A0ABR1FWX2_AURAN</name>
<evidence type="ECO:0000313" key="7">
    <source>
        <dbReference type="Proteomes" id="UP001363151"/>
    </source>
</evidence>
<reference evidence="6 7" key="1">
    <citation type="submission" date="2024-03" db="EMBL/GenBank/DDBJ databases">
        <title>Aureococcus anophagefferens CCMP1851 and Kratosvirus quantuckense: Draft genome of a second virus-susceptible host strain in the model system.</title>
        <authorList>
            <person name="Chase E."/>
            <person name="Truchon A.R."/>
            <person name="Schepens W."/>
            <person name="Wilhelm S.W."/>
        </authorList>
    </citation>
    <scope>NUCLEOTIDE SEQUENCE [LARGE SCALE GENOMIC DNA]</scope>
    <source>
        <strain evidence="6 7">CCMP1851</strain>
    </source>
</reference>
<accession>A0ABR1FWX2</accession>
<dbReference type="PANTHER" id="PTHR45418">
    <property type="entry name" value="CANCER/TESTIS ANTIGEN 55"/>
    <property type="match status" value="1"/>
</dbReference>
<proteinExistence type="predicted"/>
<dbReference type="InterPro" id="IPR027417">
    <property type="entry name" value="P-loop_NTPase"/>
</dbReference>
<keyword evidence="2" id="KW-0963">Cytoplasm</keyword>
<evidence type="ECO:0000313" key="6">
    <source>
        <dbReference type="EMBL" id="KAK7240423.1"/>
    </source>
</evidence>
<evidence type="ECO:0000259" key="4">
    <source>
        <dbReference type="Pfam" id="PF13086"/>
    </source>
</evidence>
<evidence type="ECO:0000259" key="5">
    <source>
        <dbReference type="Pfam" id="PF13087"/>
    </source>
</evidence>
<keyword evidence="6" id="KW-0547">Nucleotide-binding</keyword>
<dbReference type="Pfam" id="PF13086">
    <property type="entry name" value="AAA_11"/>
    <property type="match status" value="2"/>
</dbReference>
<protein>
    <submittedName>
        <fullName evidence="6">Helicase</fullName>
    </submittedName>
</protein>
<dbReference type="InterPro" id="IPR041679">
    <property type="entry name" value="DNA2/NAM7-like_C"/>
</dbReference>
<feature type="compositionally biased region" description="Acidic residues" evidence="3">
    <location>
        <begin position="46"/>
        <end position="59"/>
    </location>
</feature>
<evidence type="ECO:0000256" key="2">
    <source>
        <dbReference type="ARBA" id="ARBA00022490"/>
    </source>
</evidence>
<dbReference type="InterPro" id="IPR047187">
    <property type="entry name" value="SF1_C_Upf1"/>
</dbReference>
<dbReference type="Gene3D" id="3.40.50.300">
    <property type="entry name" value="P-loop containing nucleotide triphosphate hydrolases"/>
    <property type="match status" value="2"/>
</dbReference>
<dbReference type="CDD" id="cd18808">
    <property type="entry name" value="SF1_C_Upf1"/>
    <property type="match status" value="1"/>
</dbReference>
<feature type="domain" description="DNA2/NAM7 helicase helicase" evidence="4">
    <location>
        <begin position="834"/>
        <end position="904"/>
    </location>
</feature>
<keyword evidence="6" id="KW-0067">ATP-binding</keyword>
<feature type="domain" description="DNA2/NAM7 helicase helicase" evidence="4">
    <location>
        <begin position="715"/>
        <end position="788"/>
    </location>
</feature>